<keyword evidence="3" id="KW-1185">Reference proteome</keyword>
<reference evidence="2" key="1">
    <citation type="submission" date="2023-03" db="EMBL/GenBank/DDBJ databases">
        <title>Massive genome expansion in bonnet fungi (Mycena s.s.) driven by repeated elements and novel gene families across ecological guilds.</title>
        <authorList>
            <consortium name="Lawrence Berkeley National Laboratory"/>
            <person name="Harder C.B."/>
            <person name="Miyauchi S."/>
            <person name="Viragh M."/>
            <person name="Kuo A."/>
            <person name="Thoen E."/>
            <person name="Andreopoulos B."/>
            <person name="Lu D."/>
            <person name="Skrede I."/>
            <person name="Drula E."/>
            <person name="Henrissat B."/>
            <person name="Morin E."/>
            <person name="Kohler A."/>
            <person name="Barry K."/>
            <person name="LaButti K."/>
            <person name="Morin E."/>
            <person name="Salamov A."/>
            <person name="Lipzen A."/>
            <person name="Mereny Z."/>
            <person name="Hegedus B."/>
            <person name="Baldrian P."/>
            <person name="Stursova M."/>
            <person name="Weitz H."/>
            <person name="Taylor A."/>
            <person name="Grigoriev I.V."/>
            <person name="Nagy L.G."/>
            <person name="Martin F."/>
            <person name="Kauserud H."/>
        </authorList>
    </citation>
    <scope>NUCLEOTIDE SEQUENCE</scope>
    <source>
        <strain evidence="2">CBHHK067</strain>
    </source>
</reference>
<feature type="region of interest" description="Disordered" evidence="1">
    <location>
        <begin position="1"/>
        <end position="21"/>
    </location>
</feature>
<evidence type="ECO:0000256" key="1">
    <source>
        <dbReference type="SAM" id="MobiDB-lite"/>
    </source>
</evidence>
<feature type="non-terminal residue" evidence="2">
    <location>
        <position position="1"/>
    </location>
</feature>
<organism evidence="2 3">
    <name type="scientific">Mycena rosella</name>
    <name type="common">Pink bonnet</name>
    <name type="synonym">Agaricus rosellus</name>
    <dbReference type="NCBI Taxonomy" id="1033263"/>
    <lineage>
        <taxon>Eukaryota</taxon>
        <taxon>Fungi</taxon>
        <taxon>Dikarya</taxon>
        <taxon>Basidiomycota</taxon>
        <taxon>Agaricomycotina</taxon>
        <taxon>Agaricomycetes</taxon>
        <taxon>Agaricomycetidae</taxon>
        <taxon>Agaricales</taxon>
        <taxon>Marasmiineae</taxon>
        <taxon>Mycenaceae</taxon>
        <taxon>Mycena</taxon>
    </lineage>
</organism>
<evidence type="ECO:0000313" key="2">
    <source>
        <dbReference type="EMBL" id="KAJ7611152.1"/>
    </source>
</evidence>
<feature type="compositionally biased region" description="Low complexity" evidence="1">
    <location>
        <begin position="88"/>
        <end position="132"/>
    </location>
</feature>
<feature type="compositionally biased region" description="Basic and acidic residues" evidence="1">
    <location>
        <begin position="1"/>
        <end position="18"/>
    </location>
</feature>
<dbReference type="EMBL" id="JARKIE010000980">
    <property type="protein sequence ID" value="KAJ7611152.1"/>
    <property type="molecule type" value="Genomic_DNA"/>
</dbReference>
<name>A0AAD7FC07_MYCRO</name>
<dbReference type="Proteomes" id="UP001221757">
    <property type="component" value="Unassembled WGS sequence"/>
</dbReference>
<protein>
    <submittedName>
        <fullName evidence="2">Uncharacterized protein</fullName>
    </submittedName>
</protein>
<comment type="caution">
    <text evidence="2">The sequence shown here is derived from an EMBL/GenBank/DDBJ whole genome shotgun (WGS) entry which is preliminary data.</text>
</comment>
<dbReference type="AlphaFoldDB" id="A0AAD7FC07"/>
<accession>A0AAD7FC07</accession>
<evidence type="ECO:0000313" key="3">
    <source>
        <dbReference type="Proteomes" id="UP001221757"/>
    </source>
</evidence>
<sequence length="229" mass="25168">QTPVQRVKEVSVFEESRTRSKKCNSPIPIVFSLADRASNMPVLTRRMRKEAGLPDLPTRFPFDVPSISTGHPSTPDSPRRTKRRTDPMPRSTLPLRSPSVLSSPTRFDTPSTLLSSTSESPQRARSSTYSTASTATRTYDDLAAMHPGVQKLQQKPDDKWVFTRDGGSLRVCMPAHRGALFGKEWDGLNGTKTYHARSPSSDATIRGTPMPVAGPAKVRTGRKPGGPQR</sequence>
<feature type="region of interest" description="Disordered" evidence="1">
    <location>
        <begin position="48"/>
        <end position="132"/>
    </location>
</feature>
<feature type="compositionally biased region" description="Polar residues" evidence="1">
    <location>
        <begin position="66"/>
        <end position="76"/>
    </location>
</feature>
<proteinExistence type="predicted"/>
<gene>
    <name evidence="2" type="ORF">B0H17DRAFT_1304672</name>
</gene>
<feature type="region of interest" description="Disordered" evidence="1">
    <location>
        <begin position="192"/>
        <end position="229"/>
    </location>
</feature>